<feature type="domain" description="Glyoxalase/fosfomycin resistance/dioxygenase" evidence="1">
    <location>
        <begin position="6"/>
        <end position="123"/>
    </location>
</feature>
<dbReference type="GeneID" id="97286723"/>
<accession>A0A380C072</accession>
<dbReference type="Pfam" id="PF00903">
    <property type="entry name" value="Glyoxalase"/>
    <property type="match status" value="1"/>
</dbReference>
<dbReference type="GO" id="GO:0016829">
    <property type="term" value="F:lyase activity"/>
    <property type="evidence" value="ECO:0007669"/>
    <property type="project" value="UniProtKB-KW"/>
</dbReference>
<dbReference type="PANTHER" id="PTHR36503">
    <property type="entry name" value="BLR2520 PROTEIN"/>
    <property type="match status" value="1"/>
</dbReference>
<reference evidence="2 5" key="2">
    <citation type="submission" date="2019-07" db="EMBL/GenBank/DDBJ databases">
        <title>Whole genome shotgun sequence of Staphylococcus arlettae NBRC 109765.</title>
        <authorList>
            <person name="Hosoyama A."/>
            <person name="Uohara A."/>
            <person name="Ohji S."/>
            <person name="Ichikawa N."/>
        </authorList>
    </citation>
    <scope>NUCLEOTIDE SEQUENCE [LARGE SCALE GENOMIC DNA]</scope>
    <source>
        <strain evidence="2 5">NBRC 109765</strain>
    </source>
</reference>
<evidence type="ECO:0000313" key="2">
    <source>
        <dbReference type="EMBL" id="GEQ00212.1"/>
    </source>
</evidence>
<evidence type="ECO:0000313" key="4">
    <source>
        <dbReference type="Proteomes" id="UP000254956"/>
    </source>
</evidence>
<evidence type="ECO:0000313" key="3">
    <source>
        <dbReference type="EMBL" id="SUJ09726.1"/>
    </source>
</evidence>
<dbReference type="EMBL" id="BKAV01000010">
    <property type="protein sequence ID" value="GEQ00212.1"/>
    <property type="molecule type" value="Genomic_DNA"/>
</dbReference>
<sequence>MNITSNWLNLAVADLSVSEGFYQALGFTIKHNEAMQAKMLGIETADGKIIMLIEQQQFKKAASLDNIPKIDGALISLSVATEAEVDDLLTLVNQANGTVLQRGTKLEGYYGGLFSDPDGHRFNVIAMS</sequence>
<protein>
    <submittedName>
        <fullName evidence="3">Glyoxalase</fullName>
    </submittedName>
    <submittedName>
        <fullName evidence="2">Lactoylglutathione lyase</fullName>
    </submittedName>
</protein>
<dbReference type="Proteomes" id="UP000321598">
    <property type="component" value="Unassembled WGS sequence"/>
</dbReference>
<dbReference type="OrthoDB" id="9798430at2"/>
<keyword evidence="2" id="KW-0456">Lyase</keyword>
<dbReference type="STRING" id="1212545.SARL_00185"/>
<gene>
    <name evidence="3" type="ORF">NCTC12413_00375</name>
    <name evidence="2" type="ORF">SAR03_12490</name>
</gene>
<dbReference type="PANTHER" id="PTHR36503:SF2">
    <property type="entry name" value="BLR2408 PROTEIN"/>
    <property type="match status" value="1"/>
</dbReference>
<dbReference type="InterPro" id="IPR004360">
    <property type="entry name" value="Glyas_Fos-R_dOase_dom"/>
</dbReference>
<dbReference type="EMBL" id="UGZE01000001">
    <property type="protein sequence ID" value="SUJ09726.1"/>
    <property type="molecule type" value="Genomic_DNA"/>
</dbReference>
<reference evidence="3 4" key="1">
    <citation type="submission" date="2018-06" db="EMBL/GenBank/DDBJ databases">
        <authorList>
            <consortium name="Pathogen Informatics"/>
            <person name="Doyle S."/>
        </authorList>
    </citation>
    <scope>NUCLEOTIDE SEQUENCE [LARGE SCALE GENOMIC DNA]</scope>
    <source>
        <strain evidence="3 4">NCTC12413</strain>
    </source>
</reference>
<dbReference type="RefSeq" id="WP_103388194.1">
    <property type="nucleotide sequence ID" value="NZ_BKAV01000010.1"/>
</dbReference>
<evidence type="ECO:0000259" key="1">
    <source>
        <dbReference type="Pfam" id="PF00903"/>
    </source>
</evidence>
<dbReference type="AlphaFoldDB" id="A0A380C072"/>
<name>A0A380C072_9STAP</name>
<dbReference type="SUPFAM" id="SSF54593">
    <property type="entry name" value="Glyoxalase/Bleomycin resistance protein/Dihydroxybiphenyl dioxygenase"/>
    <property type="match status" value="1"/>
</dbReference>
<organism evidence="3 4">
    <name type="scientific">Staphylococcus arlettae</name>
    <dbReference type="NCBI Taxonomy" id="29378"/>
    <lineage>
        <taxon>Bacteria</taxon>
        <taxon>Bacillati</taxon>
        <taxon>Bacillota</taxon>
        <taxon>Bacilli</taxon>
        <taxon>Bacillales</taxon>
        <taxon>Staphylococcaceae</taxon>
        <taxon>Staphylococcus</taxon>
    </lineage>
</organism>
<dbReference type="InterPro" id="IPR029068">
    <property type="entry name" value="Glyas_Bleomycin-R_OHBP_Dase"/>
</dbReference>
<proteinExistence type="predicted"/>
<dbReference type="Gene3D" id="3.10.180.10">
    <property type="entry name" value="2,3-Dihydroxybiphenyl 1,2-Dioxygenase, domain 1"/>
    <property type="match status" value="1"/>
</dbReference>
<keyword evidence="5" id="KW-1185">Reference proteome</keyword>
<dbReference type="Proteomes" id="UP000254956">
    <property type="component" value="Unassembled WGS sequence"/>
</dbReference>
<evidence type="ECO:0000313" key="5">
    <source>
        <dbReference type="Proteomes" id="UP000321598"/>
    </source>
</evidence>